<dbReference type="Pfam" id="PF19568">
    <property type="entry name" value="Spore_III_AA"/>
    <property type="match status" value="1"/>
</dbReference>
<dbReference type="SUPFAM" id="SSF52540">
    <property type="entry name" value="P-loop containing nucleoside triphosphate hydrolases"/>
    <property type="match status" value="1"/>
</dbReference>
<dbReference type="EMBL" id="DF238840">
    <property type="protein sequence ID" value="GAF27339.1"/>
    <property type="molecule type" value="Genomic_DNA"/>
</dbReference>
<evidence type="ECO:0000259" key="3">
    <source>
        <dbReference type="Pfam" id="PF19568"/>
    </source>
</evidence>
<accession>A0A0S6UK30</accession>
<evidence type="ECO:0000256" key="1">
    <source>
        <dbReference type="ARBA" id="ARBA00022741"/>
    </source>
</evidence>
<dbReference type="InterPro" id="IPR027417">
    <property type="entry name" value="P-loop_NTPase"/>
</dbReference>
<name>A0A0S6UK30_NEOTH</name>
<reference evidence="4" key="1">
    <citation type="journal article" date="2014" name="Gene">
        <title>Genome-guided analysis of transformation efficiency and carbon dioxide assimilation by Moorella thermoacetica Y72.</title>
        <authorList>
            <person name="Tsukahara K."/>
            <person name="Kita A."/>
            <person name="Nakashimada Y."/>
            <person name="Hoshino T."/>
            <person name="Murakami K."/>
        </authorList>
    </citation>
    <scope>NUCLEOTIDE SEQUENCE [LARGE SCALE GENOMIC DNA]</scope>
    <source>
        <strain evidence="4">Y72</strain>
    </source>
</reference>
<keyword evidence="2" id="KW-0067">ATP-binding</keyword>
<gene>
    <name evidence="4" type="ORF">MTY_2680</name>
</gene>
<dbReference type="InterPro" id="IPR014217">
    <property type="entry name" value="Spore_III_AA"/>
</dbReference>
<feature type="domain" description="Stage III sporulation protein AA AAA+ ATPase" evidence="3">
    <location>
        <begin position="77"/>
        <end position="359"/>
    </location>
</feature>
<dbReference type="NCBIfam" id="TIGR02858">
    <property type="entry name" value="spore_III_AA"/>
    <property type="match status" value="1"/>
</dbReference>
<proteinExistence type="predicted"/>
<evidence type="ECO:0000256" key="2">
    <source>
        <dbReference type="ARBA" id="ARBA00022840"/>
    </source>
</evidence>
<evidence type="ECO:0000313" key="4">
    <source>
        <dbReference type="EMBL" id="GAF27339.1"/>
    </source>
</evidence>
<dbReference type="Gene3D" id="3.40.50.300">
    <property type="entry name" value="P-loop containing nucleotide triphosphate hydrolases"/>
    <property type="match status" value="1"/>
</dbReference>
<dbReference type="PANTHER" id="PTHR20953">
    <property type="entry name" value="KINASE-RELATED"/>
    <property type="match status" value="1"/>
</dbReference>
<dbReference type="PANTHER" id="PTHR20953:SF3">
    <property type="entry name" value="P-LOOP CONTAINING NUCLEOSIDE TRIPHOSPHATE HYDROLASES SUPERFAMILY PROTEIN"/>
    <property type="match status" value="1"/>
</dbReference>
<dbReference type="AlphaFoldDB" id="A0A0S6UK30"/>
<dbReference type="GO" id="GO:0005524">
    <property type="term" value="F:ATP binding"/>
    <property type="evidence" value="ECO:0007669"/>
    <property type="project" value="UniProtKB-KW"/>
</dbReference>
<protein>
    <submittedName>
        <fullName evidence="4">Uncharacterized protein conserved in bacteria</fullName>
    </submittedName>
</protein>
<organism evidence="4">
    <name type="scientific">Moorella thermoacetica Y72</name>
    <dbReference type="NCBI Taxonomy" id="1325331"/>
    <lineage>
        <taxon>Bacteria</taxon>
        <taxon>Bacillati</taxon>
        <taxon>Bacillota</taxon>
        <taxon>Clostridia</taxon>
        <taxon>Neomoorellales</taxon>
        <taxon>Neomoorellaceae</taxon>
        <taxon>Neomoorella</taxon>
    </lineage>
</organism>
<keyword evidence="1" id="KW-0547">Nucleotide-binding</keyword>
<dbReference type="Proteomes" id="UP000063718">
    <property type="component" value="Unassembled WGS sequence"/>
</dbReference>
<sequence length="376" mass="40601">MEPLRGLFFLHKIGRSLIRIMSGGNRMATVHLVQVETANQPPGQAPRRDGDPLAGIEELLPPNIKAAVESLPAGIRDNLEEIRLRRERPLQVRWSGGEGWVAASGGLAAGPDGAYKVTAADLGRTIEALTRSSLYALEEELRSGYITISGGHRVGLVGEAVVLQGEIRTLKNFAGLNLRLARDIPGCARSLIPYLLEGGRPLHTLILSPPRCGKTTLLRDLIRLLSTGVPELKFSGVNVGVVDERSEIAGCWLGVPQLEVGPRTDVLDRCPKAAGMLMLLRSMGPEVIATDEIGRPEELAALQDVLHAGVTMLASVHAGSLEELQHRPGWGPLLKQGFWQRLVLLGRTLGPGTIEGVFSGDHRTLKRGPWRGEARP</sequence>
<dbReference type="InterPro" id="IPR045735">
    <property type="entry name" value="Spore_III_AA_AAA+_ATPase"/>
</dbReference>